<dbReference type="GO" id="GO:0005789">
    <property type="term" value="C:endoplasmic reticulum membrane"/>
    <property type="evidence" value="ECO:0007669"/>
    <property type="project" value="UniProtKB-SubCell"/>
</dbReference>
<dbReference type="OrthoDB" id="10070774at2759"/>
<feature type="region of interest" description="Disordered" evidence="7">
    <location>
        <begin position="327"/>
        <end position="354"/>
    </location>
</feature>
<accession>A0A6L2Q534</accession>
<proteinExistence type="inferred from homology"/>
<evidence type="ECO:0000256" key="5">
    <source>
        <dbReference type="ARBA" id="ARBA00022989"/>
    </source>
</evidence>
<protein>
    <recommendedName>
        <fullName evidence="9">Resistance to inhibitors of cholinesterase protein 3 N-terminal domain-containing protein</fullName>
    </recommendedName>
</protein>
<comment type="caution">
    <text evidence="11">The sequence shown here is derived from an EMBL/GenBank/DDBJ whole genome shotgun (WGS) entry which is preliminary data.</text>
</comment>
<dbReference type="EMBL" id="BLKM01011702">
    <property type="protein sequence ID" value="GFG34059.1"/>
    <property type="molecule type" value="Genomic_DNA"/>
</dbReference>
<feature type="non-terminal residue" evidence="11">
    <location>
        <position position="354"/>
    </location>
</feature>
<sequence length="354" mass="39181">MAVEFGTGKTICILAIVAGCFAVLWPKLFYPMLQASISTRNPADNSQVSTCCDVIFETDVNAIMIMTEMCGNILQHYDEIDPKLIQAFKQGKLTQAGVETCRNEVLNKCGVDITAFLHENVRLGKTYKQILDEVRSFNSTVCLKLNFGVAPGLLGAPHRMRVGVVHMPSHHRQERPPHLHPDVLHPALRERGRAIPQSHCVAGGHVKWMLCRKQRPSLFVCCFLVSQVGGNEKECGMYGLQPGPIPGMRPPMGGAGHVVPAPKGSGTMGIVMPIYTIGIVVFFMYTVMKVMFKKPGQSAVNYSDFSSDPEFRKIVFSEQYVDDHTNSCGDQMRQKVKHESATVRKTTEENGTKL</sequence>
<dbReference type="GO" id="GO:0007271">
    <property type="term" value="P:synaptic transmission, cholinergic"/>
    <property type="evidence" value="ECO:0007669"/>
    <property type="project" value="TreeGrafter"/>
</dbReference>
<evidence type="ECO:0000256" key="2">
    <source>
        <dbReference type="ARBA" id="ARBA00008538"/>
    </source>
</evidence>
<dbReference type="GO" id="GO:0043005">
    <property type="term" value="C:neuron projection"/>
    <property type="evidence" value="ECO:0007669"/>
    <property type="project" value="TreeGrafter"/>
</dbReference>
<evidence type="ECO:0000256" key="7">
    <source>
        <dbReference type="SAM" id="MobiDB-lite"/>
    </source>
</evidence>
<dbReference type="PANTHER" id="PTHR21723">
    <property type="entry name" value="RESISTANCE TO INHIBITORS OF CHOLINESTERASE PROTEIN 3 RIC3"/>
    <property type="match status" value="1"/>
</dbReference>
<feature type="compositionally biased region" description="Basic and acidic residues" evidence="7">
    <location>
        <begin position="337"/>
        <end position="354"/>
    </location>
</feature>
<dbReference type="AlphaFoldDB" id="A0A6L2Q534"/>
<dbReference type="GO" id="GO:0045202">
    <property type="term" value="C:synapse"/>
    <property type="evidence" value="ECO:0007669"/>
    <property type="project" value="GOC"/>
</dbReference>
<evidence type="ECO:0000256" key="6">
    <source>
        <dbReference type="ARBA" id="ARBA00023136"/>
    </source>
</evidence>
<reference evidence="12" key="2">
    <citation type="submission" date="2020-01" db="EMBL/GenBank/DDBJ databases">
        <title>Draft genome sequence of the Termite Coptotermes fromosanus.</title>
        <authorList>
            <person name="Itakura S."/>
            <person name="Yosikawa Y."/>
            <person name="Umezawa K."/>
        </authorList>
    </citation>
    <scope>NUCLEOTIDE SEQUENCE [LARGE SCALE GENOMIC DNA]</scope>
</reference>
<evidence type="ECO:0000313" key="12">
    <source>
        <dbReference type="Proteomes" id="UP000502823"/>
    </source>
</evidence>
<reference evidence="11" key="1">
    <citation type="journal article" date="2020" name="J. Asia-Pac. Entomol.">
        <title>Draft genome sequence of the termite, Coptotermes formosanus: Genetic insights into the pyruvate dehydrogenase complex of the termite.</title>
        <authorList>
            <person name="Itakura S."/>
            <person name="Yosikawa Y."/>
            <person name="Togami Y."/>
            <person name="Umezawa K."/>
        </authorList>
    </citation>
    <scope>NUCLEOTIDE SEQUENCE</scope>
    <source>
        <tissue evidence="11">Head</tissue>
    </source>
</reference>
<evidence type="ECO:0000259" key="9">
    <source>
        <dbReference type="Pfam" id="PF15361"/>
    </source>
</evidence>
<dbReference type="InParanoid" id="A0A6L2Q534"/>
<keyword evidence="5 8" id="KW-1133">Transmembrane helix</keyword>
<evidence type="ECO:0000313" key="10">
    <source>
        <dbReference type="EMBL" id="GFG34059.1"/>
    </source>
</evidence>
<gene>
    <name evidence="11" type="ORF">Cfor_01255</name>
    <name evidence="10" type="ORF">Cfor_04095</name>
</gene>
<dbReference type="Proteomes" id="UP000502823">
    <property type="component" value="Unassembled WGS sequence"/>
</dbReference>
<evidence type="ECO:0000256" key="8">
    <source>
        <dbReference type="SAM" id="Phobius"/>
    </source>
</evidence>
<evidence type="ECO:0000256" key="1">
    <source>
        <dbReference type="ARBA" id="ARBA00004586"/>
    </source>
</evidence>
<keyword evidence="6 8" id="KW-0472">Membrane</keyword>
<evidence type="ECO:0000313" key="11">
    <source>
        <dbReference type="EMBL" id="GFG39993.1"/>
    </source>
</evidence>
<dbReference type="InterPro" id="IPR032763">
    <property type="entry name" value="RIC3_N"/>
</dbReference>
<organism evidence="11 12">
    <name type="scientific">Coptotermes formosanus</name>
    <name type="common">Formosan subterranean termite</name>
    <dbReference type="NCBI Taxonomy" id="36987"/>
    <lineage>
        <taxon>Eukaryota</taxon>
        <taxon>Metazoa</taxon>
        <taxon>Ecdysozoa</taxon>
        <taxon>Arthropoda</taxon>
        <taxon>Hexapoda</taxon>
        <taxon>Insecta</taxon>
        <taxon>Pterygota</taxon>
        <taxon>Neoptera</taxon>
        <taxon>Polyneoptera</taxon>
        <taxon>Dictyoptera</taxon>
        <taxon>Blattodea</taxon>
        <taxon>Blattoidea</taxon>
        <taxon>Termitoidae</taxon>
        <taxon>Rhinotermitidae</taxon>
        <taxon>Coptotermes</taxon>
    </lineage>
</organism>
<evidence type="ECO:0000256" key="4">
    <source>
        <dbReference type="ARBA" id="ARBA00022824"/>
    </source>
</evidence>
<dbReference type="PANTHER" id="PTHR21723:SF3">
    <property type="entry name" value="PROTEIN RIC-3"/>
    <property type="match status" value="1"/>
</dbReference>
<evidence type="ECO:0000256" key="3">
    <source>
        <dbReference type="ARBA" id="ARBA00022692"/>
    </source>
</evidence>
<keyword evidence="3 8" id="KW-0812">Transmembrane</keyword>
<dbReference type="InterPro" id="IPR026160">
    <property type="entry name" value="Ric3"/>
</dbReference>
<dbReference type="GO" id="GO:0034394">
    <property type="term" value="P:protein localization to cell surface"/>
    <property type="evidence" value="ECO:0007669"/>
    <property type="project" value="TreeGrafter"/>
</dbReference>
<keyword evidence="4" id="KW-0256">Endoplasmic reticulum</keyword>
<feature type="transmembrane region" description="Helical" evidence="8">
    <location>
        <begin position="270"/>
        <end position="288"/>
    </location>
</feature>
<comment type="subcellular location">
    <subcellularLocation>
        <location evidence="1">Endoplasmic reticulum membrane</location>
    </subcellularLocation>
</comment>
<dbReference type="EMBL" id="BLKM01001307">
    <property type="protein sequence ID" value="GFG39993.1"/>
    <property type="molecule type" value="Genomic_DNA"/>
</dbReference>
<comment type="similarity">
    <text evidence="2">Belongs to the ric-3 family.</text>
</comment>
<keyword evidence="12" id="KW-1185">Reference proteome</keyword>
<feature type="transmembrane region" description="Helical" evidence="8">
    <location>
        <begin position="12"/>
        <end position="33"/>
    </location>
</feature>
<feature type="domain" description="Resistance to inhibitors of cholinesterase protein 3 N-terminal" evidence="9">
    <location>
        <begin position="241"/>
        <end position="311"/>
    </location>
</feature>
<dbReference type="GO" id="GO:0043025">
    <property type="term" value="C:neuronal cell body"/>
    <property type="evidence" value="ECO:0007669"/>
    <property type="project" value="TreeGrafter"/>
</dbReference>
<dbReference type="Pfam" id="PF15361">
    <property type="entry name" value="RIC3"/>
    <property type="match status" value="1"/>
</dbReference>
<name>A0A6L2Q534_COPFO</name>